<dbReference type="RefSeq" id="WP_095619224.1">
    <property type="nucleotide sequence ID" value="NZ_NSKB01000001.1"/>
</dbReference>
<evidence type="ECO:0000313" key="2">
    <source>
        <dbReference type="Proteomes" id="UP000217771"/>
    </source>
</evidence>
<keyword evidence="2" id="KW-1185">Reference proteome</keyword>
<dbReference type="SUPFAM" id="SSF52540">
    <property type="entry name" value="P-loop containing nucleoside triphosphate hydrolases"/>
    <property type="match status" value="1"/>
</dbReference>
<dbReference type="OrthoDB" id="9775154at2"/>
<sequence>MAKKRTLLHEDPRWEDFSDDFAGDLVGFAIDVVELPPTPQQITLYNSVAPSRSMVSVSSGHGTGKTTALATIVLWHMLCYPQSITLLTANDMAQLKATLWKEIGLAVERIRRGPYGWLAEHIEILANGQMRIIGFPDTWFVESKTANEKTANKMAGRHGEWLMIIGDEASTLPDAVLTTLRGALTEEHNRMLLTSQPTRNAGFFYRTHHDLSKLNGGDWTPLVFSSLESPLVSDQALKELWDSYDDDERRVRLLGQFPQESGKHMMNLPAAEAMYRRGRIIGDDEPYGWVVLSDIASGEGLRDKSTVVVARIIGYGERGPDARRVEIVTVPVLTNNVRSNRFAGLVAESGDPYDGVTYVVDSGGLGINVCQDLEDMGKPVHRVNWGNPCFQNKNKDRYMNLRAQAMHQAARAAKEGRLSILTGEHRKTMLSQSSRIPKTFTDKGRIRVPPKHSKEWEGMPSPDLWDAVCFAFLEGLIYTASQEGDGDGRSLGDSLESEAEALFDDVV</sequence>
<accession>A0A2A2F0S6</accession>
<evidence type="ECO:0000313" key="1">
    <source>
        <dbReference type="EMBL" id="PAU79211.1"/>
    </source>
</evidence>
<dbReference type="EMBL" id="NSKB01000001">
    <property type="protein sequence ID" value="PAU79211.1"/>
    <property type="molecule type" value="Genomic_DNA"/>
</dbReference>
<comment type="caution">
    <text evidence="1">The sequence shown here is derived from an EMBL/GenBank/DDBJ whole genome shotgun (WGS) entry which is preliminary data.</text>
</comment>
<dbReference type="Gene3D" id="3.40.50.300">
    <property type="entry name" value="P-loop containing nucleotide triphosphate hydrolases"/>
    <property type="match status" value="1"/>
</dbReference>
<dbReference type="AlphaFoldDB" id="A0A2A2F0S6"/>
<gene>
    <name evidence="1" type="ORF">CK498_02250</name>
</gene>
<name>A0A2A2F0S6_9GAMM</name>
<organism evidence="1 2">
    <name type="scientific">Halomonas salipaludis</name>
    <dbReference type="NCBI Taxonomy" id="2032625"/>
    <lineage>
        <taxon>Bacteria</taxon>
        <taxon>Pseudomonadati</taxon>
        <taxon>Pseudomonadota</taxon>
        <taxon>Gammaproteobacteria</taxon>
        <taxon>Oceanospirillales</taxon>
        <taxon>Halomonadaceae</taxon>
        <taxon>Halomonas</taxon>
    </lineage>
</organism>
<dbReference type="InterPro" id="IPR027417">
    <property type="entry name" value="P-loop_NTPase"/>
</dbReference>
<reference evidence="1 2" key="1">
    <citation type="submission" date="2017-08" db="EMBL/GenBank/DDBJ databases">
        <title>Halomonas alkalisoli sp. nov., isolated from saline alkaline soil.</title>
        <authorList>
            <person name="Wang D."/>
            <person name="Zhang G."/>
        </authorList>
    </citation>
    <scope>NUCLEOTIDE SEQUENCE [LARGE SCALE GENOMIC DNA]</scope>
    <source>
        <strain evidence="1 2">WRN001</strain>
    </source>
</reference>
<dbReference type="Gene3D" id="3.30.420.240">
    <property type="match status" value="1"/>
</dbReference>
<proteinExistence type="predicted"/>
<dbReference type="Proteomes" id="UP000217771">
    <property type="component" value="Unassembled WGS sequence"/>
</dbReference>
<protein>
    <recommendedName>
        <fullName evidence="3">Terminase</fullName>
    </recommendedName>
</protein>
<evidence type="ECO:0008006" key="3">
    <source>
        <dbReference type="Google" id="ProtNLM"/>
    </source>
</evidence>